<evidence type="ECO:0000313" key="2">
    <source>
        <dbReference type="Proteomes" id="UP000594637"/>
    </source>
</evidence>
<proteinExistence type="predicted"/>
<dbReference type="Proteomes" id="UP000594637">
    <property type="component" value="Chromosome"/>
</dbReference>
<dbReference type="InterPro" id="IPR024532">
    <property type="entry name" value="DUF3830"/>
</dbReference>
<accession>A0A7T0LMT1</accession>
<dbReference type="Gene3D" id="2.40.100.20">
    <property type="match status" value="1"/>
</dbReference>
<name>A0A7T0LMT1_9ACTO</name>
<dbReference type="KEGG" id="arep:ID810_08830"/>
<protein>
    <submittedName>
        <fullName evidence="1">DUF3830 family protein</fullName>
    </submittedName>
</protein>
<dbReference type="Pfam" id="PF12903">
    <property type="entry name" value="DUF3830"/>
    <property type="match status" value="1"/>
</dbReference>
<keyword evidence="2" id="KW-1185">Reference proteome</keyword>
<dbReference type="EMBL" id="CP063989">
    <property type="protein sequence ID" value="QPL06661.1"/>
    <property type="molecule type" value="Genomic_DNA"/>
</dbReference>
<dbReference type="AlphaFoldDB" id="A0A7T0LMT1"/>
<reference evidence="1 2" key="1">
    <citation type="submission" date="2020-11" db="EMBL/GenBank/DDBJ databases">
        <title>Actinomyces sp. ZJ750.</title>
        <authorList>
            <person name="Zhou J."/>
        </authorList>
    </citation>
    <scope>NUCLEOTIDE SEQUENCE [LARGE SCALE GENOMIC DNA]</scope>
    <source>
        <strain evidence="1 2">ZJ750</strain>
    </source>
</reference>
<gene>
    <name evidence="1" type="ORF">ID810_08830</name>
</gene>
<organism evidence="1 2">
    <name type="scientific">Actinomyces respiraculi</name>
    <dbReference type="NCBI Taxonomy" id="2744574"/>
    <lineage>
        <taxon>Bacteria</taxon>
        <taxon>Bacillati</taxon>
        <taxon>Actinomycetota</taxon>
        <taxon>Actinomycetes</taxon>
        <taxon>Actinomycetales</taxon>
        <taxon>Actinomycetaceae</taxon>
        <taxon>Actinomyces</taxon>
    </lineage>
</organism>
<sequence length="136" mass="15070">MLEIKAGGFTFKARYEEESAPRTIAAFREKLLPLDSRIIHVRWSGQAGWIPFGDLDLGLEPENGTCYPHPGEIVIYPGGVSETELLIAYGYVNFASKAGQLAGNHFATIVEGNEHLSELGEKFLWEGAQEISFREV</sequence>
<evidence type="ECO:0000313" key="1">
    <source>
        <dbReference type="EMBL" id="QPL06661.1"/>
    </source>
</evidence>